<gene>
    <name evidence="1" type="ORF">ASZ90_005106</name>
</gene>
<reference evidence="1" key="1">
    <citation type="journal article" date="2015" name="Proc. Natl. Acad. Sci. U.S.A.">
        <title>Networks of energetic and metabolic interactions define dynamics in microbial communities.</title>
        <authorList>
            <person name="Embree M."/>
            <person name="Liu J.K."/>
            <person name="Al-Bassam M.M."/>
            <person name="Zengler K."/>
        </authorList>
    </citation>
    <scope>NUCLEOTIDE SEQUENCE</scope>
</reference>
<dbReference type="AlphaFoldDB" id="A0A0W8FVX0"/>
<accession>A0A0W8FVX0</accession>
<sequence length="41" mass="4843">MFGDLLVSFVEQLIKRKKRMKKIKILNLINEIVLVNISDKN</sequence>
<protein>
    <submittedName>
        <fullName evidence="1">Uncharacterized protein</fullName>
    </submittedName>
</protein>
<comment type="caution">
    <text evidence="1">The sequence shown here is derived from an EMBL/GenBank/DDBJ whole genome shotgun (WGS) entry which is preliminary data.</text>
</comment>
<evidence type="ECO:0000313" key="1">
    <source>
        <dbReference type="EMBL" id="KUG25064.1"/>
    </source>
</evidence>
<organism evidence="1">
    <name type="scientific">hydrocarbon metagenome</name>
    <dbReference type="NCBI Taxonomy" id="938273"/>
    <lineage>
        <taxon>unclassified sequences</taxon>
        <taxon>metagenomes</taxon>
        <taxon>ecological metagenomes</taxon>
    </lineage>
</organism>
<proteinExistence type="predicted"/>
<name>A0A0W8FVX0_9ZZZZ</name>
<dbReference type="EMBL" id="LNQE01000775">
    <property type="protein sequence ID" value="KUG25064.1"/>
    <property type="molecule type" value="Genomic_DNA"/>
</dbReference>